<evidence type="ECO:0000313" key="3">
    <source>
        <dbReference type="Proteomes" id="UP001479436"/>
    </source>
</evidence>
<gene>
    <name evidence="2" type="ORF">K7432_013191</name>
</gene>
<evidence type="ECO:0000313" key="2">
    <source>
        <dbReference type="EMBL" id="KAK9695009.1"/>
    </source>
</evidence>
<keyword evidence="3" id="KW-1185">Reference proteome</keyword>
<reference evidence="2 3" key="1">
    <citation type="submission" date="2023-04" db="EMBL/GenBank/DDBJ databases">
        <title>Genome of Basidiobolus ranarum AG-B5.</title>
        <authorList>
            <person name="Stajich J.E."/>
            <person name="Carter-House D."/>
            <person name="Gryganskyi A."/>
        </authorList>
    </citation>
    <scope>NUCLEOTIDE SEQUENCE [LARGE SCALE GENOMIC DNA]</scope>
    <source>
        <strain evidence="2 3">AG-B5</strain>
    </source>
</reference>
<evidence type="ECO:0000256" key="1">
    <source>
        <dbReference type="SAM" id="Coils"/>
    </source>
</evidence>
<name>A0ABR2VR77_9FUNG</name>
<dbReference type="EMBL" id="JASJQH010008133">
    <property type="protein sequence ID" value="KAK9695009.1"/>
    <property type="molecule type" value="Genomic_DNA"/>
</dbReference>
<sequence length="199" mass="23023">MQHDVGFPNSVEVPLANFNSHIGILYPLYHLEPIDKNMSALSLTTDEDYPPKERKSSLFESDVEDSACIKSANLSFPIFSAEFTGYHQNLELEYKRAKRRNQEQAEEIEELRRRTKLSQSQIEAAKQEFKQTQSRNSELLNYIDQVKAGLMPVLLRIEQKLGETKEVPVDEQCSPEEFVRYTRELSAKVAKKKMKIEPK</sequence>
<keyword evidence="1" id="KW-0175">Coiled coil</keyword>
<evidence type="ECO:0008006" key="4">
    <source>
        <dbReference type="Google" id="ProtNLM"/>
    </source>
</evidence>
<dbReference type="Proteomes" id="UP001479436">
    <property type="component" value="Unassembled WGS sequence"/>
</dbReference>
<organism evidence="2 3">
    <name type="scientific">Basidiobolus ranarum</name>
    <dbReference type="NCBI Taxonomy" id="34480"/>
    <lineage>
        <taxon>Eukaryota</taxon>
        <taxon>Fungi</taxon>
        <taxon>Fungi incertae sedis</taxon>
        <taxon>Zoopagomycota</taxon>
        <taxon>Entomophthoromycotina</taxon>
        <taxon>Basidiobolomycetes</taxon>
        <taxon>Basidiobolales</taxon>
        <taxon>Basidiobolaceae</taxon>
        <taxon>Basidiobolus</taxon>
    </lineage>
</organism>
<feature type="coiled-coil region" evidence="1">
    <location>
        <begin position="87"/>
        <end position="128"/>
    </location>
</feature>
<protein>
    <recommendedName>
        <fullName evidence="4">BZIP domain-containing protein</fullName>
    </recommendedName>
</protein>
<comment type="caution">
    <text evidence="2">The sequence shown here is derived from an EMBL/GenBank/DDBJ whole genome shotgun (WGS) entry which is preliminary data.</text>
</comment>
<proteinExistence type="predicted"/>
<accession>A0ABR2VR77</accession>